<comment type="caution">
    <text evidence="3">The sequence shown here is derived from an EMBL/GenBank/DDBJ whole genome shotgun (WGS) entry which is preliminary data.</text>
</comment>
<dbReference type="Gene3D" id="2.20.200.10">
    <property type="entry name" value="Outer membrane efflux proteins (OEP)"/>
    <property type="match status" value="1"/>
</dbReference>
<dbReference type="EMBL" id="NCDQ01000478">
    <property type="protein sequence ID" value="OYW98683.1"/>
    <property type="molecule type" value="Genomic_DNA"/>
</dbReference>
<dbReference type="Gene3D" id="1.20.1600.10">
    <property type="entry name" value="Outer membrane efflux proteins (OEP)"/>
    <property type="match status" value="1"/>
</dbReference>
<keyword evidence="2" id="KW-0175">Coiled coil</keyword>
<evidence type="ECO:0000256" key="1">
    <source>
        <dbReference type="ARBA" id="ARBA00007613"/>
    </source>
</evidence>
<dbReference type="GO" id="GO:0015562">
    <property type="term" value="F:efflux transmembrane transporter activity"/>
    <property type="evidence" value="ECO:0007669"/>
    <property type="project" value="InterPro"/>
</dbReference>
<dbReference type="PANTHER" id="PTHR30203">
    <property type="entry name" value="OUTER MEMBRANE CATION EFFLUX PROTEIN"/>
    <property type="match status" value="1"/>
</dbReference>
<evidence type="ECO:0000313" key="3">
    <source>
        <dbReference type="EMBL" id="OYW98683.1"/>
    </source>
</evidence>
<name>A0A258CTH9_CAUVI</name>
<comment type="similarity">
    <text evidence="1">Belongs to the outer membrane factor (OMF) (TC 1.B.17) family.</text>
</comment>
<evidence type="ECO:0008006" key="5">
    <source>
        <dbReference type="Google" id="ProtNLM"/>
    </source>
</evidence>
<evidence type="ECO:0000313" key="4">
    <source>
        <dbReference type="Proteomes" id="UP000215616"/>
    </source>
</evidence>
<proteinExistence type="inferred from homology"/>
<feature type="coiled-coil region" evidence="2">
    <location>
        <begin position="110"/>
        <end position="175"/>
    </location>
</feature>
<dbReference type="InterPro" id="IPR010131">
    <property type="entry name" value="MdtP/NodT-like"/>
</dbReference>
<protein>
    <recommendedName>
        <fullName evidence="5">RND transporter</fullName>
    </recommendedName>
</protein>
<reference evidence="3 4" key="1">
    <citation type="submission" date="2017-03" db="EMBL/GenBank/DDBJ databases">
        <title>Lifting the veil on microbial sulfur biogeochemistry in mining wastewaters.</title>
        <authorList>
            <person name="Kantor R.S."/>
            <person name="Colenbrander Nelson T."/>
            <person name="Marshall S."/>
            <person name="Bennett D."/>
            <person name="Apte S."/>
            <person name="Camacho D."/>
            <person name="Thomas B.C."/>
            <person name="Warren L.A."/>
            <person name="Banfield J.F."/>
        </authorList>
    </citation>
    <scope>NUCLEOTIDE SEQUENCE [LARGE SCALE GENOMIC DNA]</scope>
    <source>
        <strain evidence="3">32-67-7</strain>
    </source>
</reference>
<feature type="non-terminal residue" evidence="3">
    <location>
        <position position="1"/>
    </location>
</feature>
<dbReference type="AlphaFoldDB" id="A0A258CTH9"/>
<dbReference type="Proteomes" id="UP000215616">
    <property type="component" value="Unassembled WGS sequence"/>
</dbReference>
<dbReference type="Pfam" id="PF02321">
    <property type="entry name" value="OEP"/>
    <property type="match status" value="1"/>
</dbReference>
<dbReference type="InterPro" id="IPR003423">
    <property type="entry name" value="OMP_efflux"/>
</dbReference>
<gene>
    <name evidence="3" type="ORF">B7Z12_19390</name>
</gene>
<accession>A0A258CTH9</accession>
<evidence type="ECO:0000256" key="2">
    <source>
        <dbReference type="SAM" id="Coils"/>
    </source>
</evidence>
<sequence>LAQHALAILAGKAPGESAWATFNLGSMSPPAQIPVAIPSELIHGRPDILAAEAVLHAATAEIGVRTANLYPQIRLSARLTQTTLQPEDLFSYSSSGWSFGPQLSLPLFRNGALKADVQRAEAEARRADARYRATVLRAFGEVADAMASLESAETELALQQNARDLAEEALRLERRNYELGGGRLLDVLTAQRQASLARLSFVRATARRLRAIVRLSSATAFSPDALRPVHVDVAAGTPGAAKP</sequence>
<organism evidence="3 4">
    <name type="scientific">Caulobacter vibrioides</name>
    <name type="common">Caulobacter crescentus</name>
    <dbReference type="NCBI Taxonomy" id="155892"/>
    <lineage>
        <taxon>Bacteria</taxon>
        <taxon>Pseudomonadati</taxon>
        <taxon>Pseudomonadota</taxon>
        <taxon>Alphaproteobacteria</taxon>
        <taxon>Caulobacterales</taxon>
        <taxon>Caulobacteraceae</taxon>
        <taxon>Caulobacter</taxon>
    </lineage>
</organism>
<dbReference type="SUPFAM" id="SSF56954">
    <property type="entry name" value="Outer membrane efflux proteins (OEP)"/>
    <property type="match status" value="1"/>
</dbReference>